<dbReference type="InterPro" id="IPR009906">
    <property type="entry name" value="D-Glu_cyclase"/>
</dbReference>
<proteinExistence type="inferred from homology"/>
<keyword evidence="5" id="KW-1185">Reference proteome</keyword>
<dbReference type="Pfam" id="PF07286">
    <property type="entry name" value="D-Glu_cyclase"/>
    <property type="match status" value="1"/>
</dbReference>
<keyword evidence="2 3" id="KW-0456">Lyase</keyword>
<gene>
    <name evidence="4" type="ORF">NFC73_17375</name>
</gene>
<sequence>MSQPHALLTPADARLKFRNGLATPTSGWSDGYTQANLIAVTADYADEFIEFCRLNPKACPVIDIIPAGQYESALAPGSDIRTDIPAYRVWVDGELAEEVTDVASVWRDDMVAVLIGCSFTFEAALASAGIPLRHTETGRNVPMYRTNVECTPAGRIHGPLVVSMRPMLPELVETAIRVTSEVPKVHGSPVHVGSPEDLGIADINRPDFGDAVEIRPGEVPVFWACGVTPQSAVMASRPSFAISHAPGHMFITDVPESTYREPAGAPS</sequence>
<dbReference type="InterPro" id="IPR038021">
    <property type="entry name" value="Putative_hydro-lyase"/>
</dbReference>
<dbReference type="SUPFAM" id="SSF160920">
    <property type="entry name" value="PSTPO5379-like"/>
    <property type="match status" value="1"/>
</dbReference>
<dbReference type="RefSeq" id="WP_254752207.1">
    <property type="nucleotide sequence ID" value="NZ_JANCLV010000015.1"/>
</dbReference>
<protein>
    <recommendedName>
        <fullName evidence="3">Putative hydro-lyase NFC73_17375</fullName>
        <ecNumber evidence="3">4.2.1.-</ecNumber>
    </recommendedName>
</protein>
<comment type="similarity">
    <text evidence="1 3">Belongs to the D-glutamate cyclase family.</text>
</comment>
<dbReference type="Proteomes" id="UP001524318">
    <property type="component" value="Unassembled WGS sequence"/>
</dbReference>
<evidence type="ECO:0000256" key="2">
    <source>
        <dbReference type="ARBA" id="ARBA00023239"/>
    </source>
</evidence>
<evidence type="ECO:0000313" key="5">
    <source>
        <dbReference type="Proteomes" id="UP001524318"/>
    </source>
</evidence>
<dbReference type="Gene3D" id="3.40.1640.10">
    <property type="entry name" value="PSTPO5379-like"/>
    <property type="match status" value="1"/>
</dbReference>
<name>A0ABT1LSR3_9MICC</name>
<accession>A0ABT1LSR3</accession>
<dbReference type="EC" id="4.2.1.-" evidence="3"/>
<organism evidence="4 5">
    <name type="scientific">Pseudarthrobacter humi</name>
    <dbReference type="NCBI Taxonomy" id="2952523"/>
    <lineage>
        <taxon>Bacteria</taxon>
        <taxon>Bacillati</taxon>
        <taxon>Actinomycetota</taxon>
        <taxon>Actinomycetes</taxon>
        <taxon>Micrococcales</taxon>
        <taxon>Micrococcaceae</taxon>
        <taxon>Pseudarthrobacter</taxon>
    </lineage>
</organism>
<dbReference type="InterPro" id="IPR016938">
    <property type="entry name" value="UPF0317"/>
</dbReference>
<dbReference type="Gene3D" id="3.30.2040.10">
    <property type="entry name" value="PSTPO5379-like domain"/>
    <property type="match status" value="1"/>
</dbReference>
<dbReference type="PANTHER" id="PTHR32022:SF10">
    <property type="entry name" value="D-GLUTAMATE CYCLASE, MITOCHONDRIAL"/>
    <property type="match status" value="1"/>
</dbReference>
<comment type="caution">
    <text evidence="4">The sequence shown here is derived from an EMBL/GenBank/DDBJ whole genome shotgun (WGS) entry which is preliminary data.</text>
</comment>
<evidence type="ECO:0000256" key="1">
    <source>
        <dbReference type="ARBA" id="ARBA00007896"/>
    </source>
</evidence>
<dbReference type="NCBIfam" id="NF003969">
    <property type="entry name" value="PRK05463.1"/>
    <property type="match status" value="1"/>
</dbReference>
<dbReference type="HAMAP" id="MF_01830">
    <property type="entry name" value="Hydro_lyase"/>
    <property type="match status" value="1"/>
</dbReference>
<evidence type="ECO:0000313" key="4">
    <source>
        <dbReference type="EMBL" id="MCP9001482.1"/>
    </source>
</evidence>
<dbReference type="EMBL" id="JANCLV010000015">
    <property type="protein sequence ID" value="MCP9001482.1"/>
    <property type="molecule type" value="Genomic_DNA"/>
</dbReference>
<dbReference type="PIRSF" id="PIRSF029755">
    <property type="entry name" value="UCP029755"/>
    <property type="match status" value="1"/>
</dbReference>
<evidence type="ECO:0000256" key="3">
    <source>
        <dbReference type="HAMAP-Rule" id="MF_01830"/>
    </source>
</evidence>
<dbReference type="PANTHER" id="PTHR32022">
    <property type="entry name" value="D-GLUTAMATE CYCLASE, MITOCHONDRIAL"/>
    <property type="match status" value="1"/>
</dbReference>
<reference evidence="4 5" key="1">
    <citation type="submission" date="2022-06" db="EMBL/GenBank/DDBJ databases">
        <title>Pseudarthrobacter sp. strain RMG13 Genome sequencing and assembly.</title>
        <authorList>
            <person name="Kim I."/>
        </authorList>
    </citation>
    <scope>NUCLEOTIDE SEQUENCE [LARGE SCALE GENOMIC DNA]</scope>
    <source>
        <strain evidence="4 5">RMG13</strain>
    </source>
</reference>